<feature type="transmembrane region" description="Helical" evidence="1">
    <location>
        <begin position="7"/>
        <end position="24"/>
    </location>
</feature>
<name>A0A9D4SCV3_DERFA</name>
<feature type="transmembrane region" description="Helical" evidence="1">
    <location>
        <begin position="36"/>
        <end position="56"/>
    </location>
</feature>
<gene>
    <name evidence="2" type="ORF">HUG17_7655</name>
</gene>
<keyword evidence="1" id="KW-0812">Transmembrane</keyword>
<proteinExistence type="predicted"/>
<reference evidence="2" key="2">
    <citation type="journal article" date="2021" name="World Allergy Organ. J.">
        <title>Chromosome-level assembly of Dermatophagoides farinae genome and transcriptome reveals two novel allergens Der f 37 and Der f 39.</title>
        <authorList>
            <person name="Chen J."/>
            <person name="Cai Z."/>
            <person name="Fan D."/>
            <person name="Hu J."/>
            <person name="Hou Y."/>
            <person name="He Y."/>
            <person name="Zhang Z."/>
            <person name="Zhao Z."/>
            <person name="Gao P."/>
            <person name="Hu W."/>
            <person name="Sun J."/>
            <person name="Li J."/>
            <person name="Ji K."/>
        </authorList>
    </citation>
    <scope>NUCLEOTIDE SEQUENCE</scope>
    <source>
        <strain evidence="2">JKM2019</strain>
    </source>
</reference>
<sequence length="65" mass="7041">MVLSAPITVMIMAMVLMVEAMIWVTEVVVTIADMVVVTNLVVMAVAMKPVDMVVILKSSSSYKLP</sequence>
<dbReference type="Proteomes" id="UP000828236">
    <property type="component" value="Unassembled WGS sequence"/>
</dbReference>
<evidence type="ECO:0000256" key="1">
    <source>
        <dbReference type="SAM" id="Phobius"/>
    </source>
</evidence>
<dbReference type="AlphaFoldDB" id="A0A9D4SCV3"/>
<keyword evidence="1" id="KW-1133">Transmembrane helix</keyword>
<dbReference type="EMBL" id="SDOV01000009">
    <property type="protein sequence ID" value="KAH7637449.1"/>
    <property type="molecule type" value="Genomic_DNA"/>
</dbReference>
<comment type="caution">
    <text evidence="2">The sequence shown here is derived from an EMBL/GenBank/DDBJ whole genome shotgun (WGS) entry which is preliminary data.</text>
</comment>
<protein>
    <submittedName>
        <fullName evidence="2">Uncharacterized protein</fullName>
    </submittedName>
</protein>
<keyword evidence="1" id="KW-0472">Membrane</keyword>
<evidence type="ECO:0000313" key="2">
    <source>
        <dbReference type="EMBL" id="KAH7637449.1"/>
    </source>
</evidence>
<reference evidence="2" key="1">
    <citation type="submission" date="2020-06" db="EMBL/GenBank/DDBJ databases">
        <authorList>
            <person name="Ji K."/>
            <person name="Li J."/>
        </authorList>
    </citation>
    <scope>NUCLEOTIDE SEQUENCE</scope>
    <source>
        <strain evidence="2">JKM2019</strain>
        <tissue evidence="2">Whole body</tissue>
    </source>
</reference>
<accession>A0A9D4SCV3</accession>
<organism evidence="2">
    <name type="scientific">Dermatophagoides farinae</name>
    <name type="common">American house dust mite</name>
    <dbReference type="NCBI Taxonomy" id="6954"/>
    <lineage>
        <taxon>Eukaryota</taxon>
        <taxon>Metazoa</taxon>
        <taxon>Ecdysozoa</taxon>
        <taxon>Arthropoda</taxon>
        <taxon>Chelicerata</taxon>
        <taxon>Arachnida</taxon>
        <taxon>Acari</taxon>
        <taxon>Acariformes</taxon>
        <taxon>Sarcoptiformes</taxon>
        <taxon>Astigmata</taxon>
        <taxon>Psoroptidia</taxon>
        <taxon>Analgoidea</taxon>
        <taxon>Pyroglyphidae</taxon>
        <taxon>Dermatophagoidinae</taxon>
        <taxon>Dermatophagoides</taxon>
    </lineage>
</organism>